<protein>
    <recommendedName>
        <fullName evidence="3">Tetratricopeptide repeat protein 37</fullName>
    </recommendedName>
</protein>
<dbReference type="PROSITE" id="PS50005">
    <property type="entry name" value="TPR"/>
    <property type="match status" value="4"/>
</dbReference>
<dbReference type="STRING" id="7167.A0A182FSG8"/>
<dbReference type="Pfam" id="PF13181">
    <property type="entry name" value="TPR_8"/>
    <property type="match status" value="1"/>
</dbReference>
<dbReference type="SMART" id="SM00028">
    <property type="entry name" value="TPR"/>
    <property type="match status" value="11"/>
</dbReference>
<evidence type="ECO:0000313" key="1">
    <source>
        <dbReference type="EnsemblMetazoa" id="AALB009497-PA"/>
    </source>
</evidence>
<dbReference type="SUPFAM" id="SSF48452">
    <property type="entry name" value="TPR-like"/>
    <property type="match status" value="4"/>
</dbReference>
<dbReference type="EnsemblMetazoa" id="AALB009497-RA">
    <property type="protein sequence ID" value="AALB009497-PA"/>
    <property type="gene ID" value="AALB009497"/>
</dbReference>
<sequence length="1304" mass="147414">VYSFFFFWKPGIFLAKDSLRFLVTDCVPINTDQTSAGEMSSKEAKASLKDAREAIKNKKFSEAIKLCNKVLKEQNDNYMALLLLGAAYQDSDKKEAASYLKRAVACTTEPIVALQGLSNCAEDNELPGVCEQLLSLTPDKYADLHAKLYGVASRGSALGPSLRVFEKELDQTDANRQQSAYELLAKVVAQNVDLEQTEASLVARVLQWEINNKQDIYQHDKFRRFLKLLHAEKRYDLVASISGAMHERFSNDVYPLEWICKLYTERIVPRDRLAELLPHPIEVYVDRALVIAPDSALVLLTKGKLLFAADQIAEAEAVLKRANDQKPLWLPCMELLAEIYFRQKAYGLAETLYRNMNMVNLNYAIALVIDGSPEKLREADNCFAKLQDTSSSDRSEDLLFYWCKAKLLLSDKSAADEKLTALKAITGITSDKIDYLSALRAKANGNEDEAVRLLTAHEASSCCQLELSTILGNMSGREEESFYAALRATKLDANNAECFYRLGKLYLQRGDKLRAQKCLEKSVRLNPVARNAVILLSELYRREAEWDANAALLNSSGTGAAWAQLLLGLHHLDRQEYDDAIGAFRTVLRFEVDNSTAWEGLADAYLGRGSYTSAMKVYGKITERDPDNPYPLLQLANIKNSLKLNKEGLALFEQLLARHENYFPAIKGIADSHLGLCFYRRSQRMLGRSRDHAQSCVEYLTKAIKMKPNFVCLWHQLAKVLDTIACFPTVYSYLQLEGGLAGLSDNQQRPTLRRGKLAELASRCYARLVKQDPGNDTLWYELASNYYRRAVRMNEPVTPTTMDNQKKLLNTAYAMAKHAIVLNSTRWQNWNLLGVICTTEKINDRALAQHCFIQAVEKERKVCAPAWSNLGVLYLSNGDLGLANKAFSRAQQCDPTFQNAWIGQAIIAECAGHPDEAMDLFRHCTQLGYHPESSLGYAHWVCMVMADESYRDNERYRFAIDDMHALAVSHDSITWHCADRGDEATVPALRFLGNISSRLGLWRTATDAYYRALSAVDRASLPADNTARDEILCDLGYCLMRQQRYPEAVKCYEDIRGEPSFTGSIGRAQAFFRATQYQQSYEEYEKALNYHAKTDLDKAYVLIAMSAMVYAFQGEADAKTILFQCITLPEPPIEALFSACALGLLHNDNMLTELVIKELRKYEDNAKHAHNVVYLVSQFYWHNNLKNKCLAYLVSQVHRHPNRPKLWQILSIALLRKFHTPKNLLLASRVAQSALTLDLADRRSQTRADDAARWLTVASEAVGHVDLKKHRILAQKAVHLDPTSREAWTAFRHVINPVDCWENL</sequence>
<name>A0A182FSG8_ANOAL</name>
<evidence type="ECO:0008006" key="3">
    <source>
        <dbReference type="Google" id="ProtNLM"/>
    </source>
</evidence>
<dbReference type="Gene3D" id="1.25.40.10">
    <property type="entry name" value="Tetratricopeptide repeat domain"/>
    <property type="match status" value="6"/>
</dbReference>
<dbReference type="Proteomes" id="UP000069272">
    <property type="component" value="Chromosome 2R"/>
</dbReference>
<dbReference type="PANTHER" id="PTHR15704">
    <property type="entry name" value="SUPERKILLER 3 PROTEIN-RELATED"/>
    <property type="match status" value="1"/>
</dbReference>
<proteinExistence type="predicted"/>
<reference evidence="1" key="2">
    <citation type="submission" date="2022-08" db="UniProtKB">
        <authorList>
            <consortium name="EnsemblMetazoa"/>
        </authorList>
    </citation>
    <scope>IDENTIFICATION</scope>
    <source>
        <strain evidence="1">STECLA/ALBI9_A</strain>
    </source>
</reference>
<organism evidence="1 2">
    <name type="scientific">Anopheles albimanus</name>
    <name type="common">New world malaria mosquito</name>
    <dbReference type="NCBI Taxonomy" id="7167"/>
    <lineage>
        <taxon>Eukaryota</taxon>
        <taxon>Metazoa</taxon>
        <taxon>Ecdysozoa</taxon>
        <taxon>Arthropoda</taxon>
        <taxon>Hexapoda</taxon>
        <taxon>Insecta</taxon>
        <taxon>Pterygota</taxon>
        <taxon>Neoptera</taxon>
        <taxon>Endopterygota</taxon>
        <taxon>Diptera</taxon>
        <taxon>Nematocera</taxon>
        <taxon>Culicoidea</taxon>
        <taxon>Culicidae</taxon>
        <taxon>Anophelinae</taxon>
        <taxon>Anopheles</taxon>
    </lineage>
</organism>
<keyword evidence="2" id="KW-1185">Reference proteome</keyword>
<dbReference type="GO" id="GO:0006401">
    <property type="term" value="P:RNA catabolic process"/>
    <property type="evidence" value="ECO:0007669"/>
    <property type="project" value="InterPro"/>
</dbReference>
<dbReference type="GO" id="GO:0055087">
    <property type="term" value="C:Ski complex"/>
    <property type="evidence" value="ECO:0007669"/>
    <property type="project" value="InterPro"/>
</dbReference>
<dbReference type="Pfam" id="PF13432">
    <property type="entry name" value="TPR_16"/>
    <property type="match status" value="3"/>
</dbReference>
<dbReference type="PANTHER" id="PTHR15704:SF7">
    <property type="entry name" value="SUPERKILLER COMPLEX PROTEIN 3"/>
    <property type="match status" value="1"/>
</dbReference>
<reference evidence="1 2" key="1">
    <citation type="journal article" date="2017" name="G3 (Bethesda)">
        <title>The Physical Genome Mapping of Anopheles albimanus Corrected Scaffold Misassemblies and Identified Interarm Rearrangements in Genus Anopheles.</title>
        <authorList>
            <person name="Artemov G.N."/>
            <person name="Peery A.N."/>
            <person name="Jiang X."/>
            <person name="Tu Z."/>
            <person name="Stegniy V.N."/>
            <person name="Sharakhova M.V."/>
            <person name="Sharakhov I.V."/>
        </authorList>
    </citation>
    <scope>NUCLEOTIDE SEQUENCE [LARGE SCALE GENOMIC DNA]</scope>
    <source>
        <strain evidence="1 2">ALBI9_A</strain>
    </source>
</reference>
<evidence type="ECO:0000313" key="2">
    <source>
        <dbReference type="Proteomes" id="UP000069272"/>
    </source>
</evidence>
<dbReference type="InterPro" id="IPR039226">
    <property type="entry name" value="Ski3/TTC37"/>
</dbReference>
<dbReference type="VEuPathDB" id="VectorBase:AALB20_037509"/>
<dbReference type="InterPro" id="IPR011990">
    <property type="entry name" value="TPR-like_helical_dom_sf"/>
</dbReference>
<dbReference type="InterPro" id="IPR019734">
    <property type="entry name" value="TPR_rpt"/>
</dbReference>
<accession>A0A182FSG8</accession>
<dbReference type="VEuPathDB" id="VectorBase:AALB009497"/>